<dbReference type="Gene3D" id="3.40.50.1000">
    <property type="entry name" value="HAD superfamily/HAD-like"/>
    <property type="match status" value="1"/>
</dbReference>
<dbReference type="InterPro" id="IPR041492">
    <property type="entry name" value="HAD_2"/>
</dbReference>
<dbReference type="InterPro" id="IPR006439">
    <property type="entry name" value="HAD-SF_hydro_IA"/>
</dbReference>
<dbReference type="Gene3D" id="1.10.150.240">
    <property type="entry name" value="Putative phosphatase, domain 2"/>
    <property type="match status" value="1"/>
</dbReference>
<dbReference type="InterPro" id="IPR036412">
    <property type="entry name" value="HAD-like_sf"/>
</dbReference>
<comment type="cofactor">
    <cofactor evidence="1">
        <name>Mg(2+)</name>
        <dbReference type="ChEBI" id="CHEBI:18420"/>
    </cofactor>
</comment>
<dbReference type="EMBL" id="BMXP01000002">
    <property type="protein sequence ID" value="GGW80209.1"/>
    <property type="molecule type" value="Genomic_DNA"/>
</dbReference>
<organism evidence="6 7">
    <name type="scientific">Alteromonas halophila</name>
    <dbReference type="NCBI Taxonomy" id="516698"/>
    <lineage>
        <taxon>Bacteria</taxon>
        <taxon>Pseudomonadati</taxon>
        <taxon>Pseudomonadota</taxon>
        <taxon>Gammaproteobacteria</taxon>
        <taxon>Alteromonadales</taxon>
        <taxon>Alteromonadaceae</taxon>
        <taxon>Alteromonas/Salinimonas group</taxon>
        <taxon>Alteromonas</taxon>
    </lineage>
</organism>
<evidence type="ECO:0000256" key="1">
    <source>
        <dbReference type="ARBA" id="ARBA00001946"/>
    </source>
</evidence>
<dbReference type="PANTHER" id="PTHR46193">
    <property type="entry name" value="6-PHOSPHOGLUCONATE PHOSPHATASE"/>
    <property type="match status" value="1"/>
</dbReference>
<dbReference type="InterPro" id="IPR023214">
    <property type="entry name" value="HAD_sf"/>
</dbReference>
<dbReference type="PRINTS" id="PR00413">
    <property type="entry name" value="HADHALOGNASE"/>
</dbReference>
<keyword evidence="7" id="KW-1185">Reference proteome</keyword>
<evidence type="ECO:0000256" key="3">
    <source>
        <dbReference type="ARBA" id="ARBA00022723"/>
    </source>
</evidence>
<protein>
    <submittedName>
        <fullName evidence="6">Hydrolase</fullName>
    </submittedName>
</protein>
<keyword evidence="5" id="KW-0119">Carbohydrate metabolism</keyword>
<reference evidence="6" key="2">
    <citation type="submission" date="2020-09" db="EMBL/GenBank/DDBJ databases">
        <authorList>
            <person name="Sun Q."/>
            <person name="Kim S."/>
        </authorList>
    </citation>
    <scope>NUCLEOTIDE SEQUENCE</scope>
    <source>
        <strain evidence="6">KCTC 22164</strain>
    </source>
</reference>
<dbReference type="SFLD" id="SFLDG01129">
    <property type="entry name" value="C1.5:_HAD__Beta-PGM__Phosphata"/>
    <property type="match status" value="1"/>
</dbReference>
<dbReference type="AlphaFoldDB" id="A0A918MW58"/>
<evidence type="ECO:0000313" key="6">
    <source>
        <dbReference type="EMBL" id="GGW80209.1"/>
    </source>
</evidence>
<keyword evidence="3" id="KW-0479">Metal-binding</keyword>
<dbReference type="InterPro" id="IPR051600">
    <property type="entry name" value="Beta-PGM-like"/>
</dbReference>
<dbReference type="InterPro" id="IPR023198">
    <property type="entry name" value="PGP-like_dom2"/>
</dbReference>
<dbReference type="SFLD" id="SFLDG01135">
    <property type="entry name" value="C1.5.6:_HAD__Beta-PGM__Phospha"/>
    <property type="match status" value="1"/>
</dbReference>
<evidence type="ECO:0000256" key="5">
    <source>
        <dbReference type="ARBA" id="ARBA00023277"/>
    </source>
</evidence>
<evidence type="ECO:0000313" key="7">
    <source>
        <dbReference type="Proteomes" id="UP000631300"/>
    </source>
</evidence>
<proteinExistence type="inferred from homology"/>
<dbReference type="Proteomes" id="UP000631300">
    <property type="component" value="Unassembled WGS sequence"/>
</dbReference>
<name>A0A918MW58_9ALTE</name>
<dbReference type="PANTHER" id="PTHR46193:SF18">
    <property type="entry name" value="HEXITOL PHOSPHATASE B"/>
    <property type="match status" value="1"/>
</dbReference>
<keyword evidence="6" id="KW-0378">Hydrolase</keyword>
<accession>A0A918MW58</accession>
<sequence>MTAITSQTRAILFDHDGTLIDSERTHFELWQAIAREQGVTIDHDFYCRVMAGIPVKQNAQDLVSHFSLSVGADVLAEKKYAAMRDFLATQAFPLMPGAKAVIQASVEAGYTLAIVTGGSGLSVRRTIEKHGLDGLFSTVVAAEDVVRSKPAPDCYNLALKQLKFSSEQAIAVEDTVHGMQAALAAKLRCVAIPGDYSDGQDFSAATVTYASLQDWCAAELND</sequence>
<dbReference type="GO" id="GO:0046872">
    <property type="term" value="F:metal ion binding"/>
    <property type="evidence" value="ECO:0007669"/>
    <property type="project" value="UniProtKB-KW"/>
</dbReference>
<dbReference type="GO" id="GO:0016787">
    <property type="term" value="F:hydrolase activity"/>
    <property type="evidence" value="ECO:0007669"/>
    <property type="project" value="UniProtKB-KW"/>
</dbReference>
<comment type="similarity">
    <text evidence="2">Belongs to the HAD-like hydrolase superfamily. CbbY/CbbZ/Gph/YieH family.</text>
</comment>
<dbReference type="SUPFAM" id="SSF56784">
    <property type="entry name" value="HAD-like"/>
    <property type="match status" value="1"/>
</dbReference>
<reference evidence="6" key="1">
    <citation type="journal article" date="2014" name="Int. J. Syst. Evol. Microbiol.">
        <title>Complete genome sequence of Corynebacterium casei LMG S-19264T (=DSM 44701T), isolated from a smear-ripened cheese.</title>
        <authorList>
            <consortium name="US DOE Joint Genome Institute (JGI-PGF)"/>
            <person name="Walter F."/>
            <person name="Albersmeier A."/>
            <person name="Kalinowski J."/>
            <person name="Ruckert C."/>
        </authorList>
    </citation>
    <scope>NUCLEOTIDE SEQUENCE</scope>
    <source>
        <strain evidence="6">KCTC 22164</strain>
    </source>
</reference>
<dbReference type="NCBIfam" id="TIGR01509">
    <property type="entry name" value="HAD-SF-IA-v3"/>
    <property type="match status" value="1"/>
</dbReference>
<dbReference type="SFLD" id="SFLDS00003">
    <property type="entry name" value="Haloacid_Dehalogenase"/>
    <property type="match status" value="1"/>
</dbReference>
<evidence type="ECO:0000256" key="2">
    <source>
        <dbReference type="ARBA" id="ARBA00006171"/>
    </source>
</evidence>
<dbReference type="Pfam" id="PF13419">
    <property type="entry name" value="HAD_2"/>
    <property type="match status" value="1"/>
</dbReference>
<comment type="caution">
    <text evidence="6">The sequence shown here is derived from an EMBL/GenBank/DDBJ whole genome shotgun (WGS) entry which is preliminary data.</text>
</comment>
<evidence type="ECO:0000256" key="4">
    <source>
        <dbReference type="ARBA" id="ARBA00022842"/>
    </source>
</evidence>
<dbReference type="RefSeq" id="WP_189404247.1">
    <property type="nucleotide sequence ID" value="NZ_BMXP01000002.1"/>
</dbReference>
<gene>
    <name evidence="6" type="ORF">GCM10007391_11330</name>
</gene>
<keyword evidence="4" id="KW-0460">Magnesium</keyword>